<dbReference type="Proteomes" id="UP001158500">
    <property type="component" value="Unassembled WGS sequence"/>
</dbReference>
<dbReference type="CDD" id="cd19958">
    <property type="entry name" value="pyocin_knob"/>
    <property type="match status" value="2"/>
</dbReference>
<name>A0AA42PAM1_STUST</name>
<dbReference type="AlphaFoldDB" id="A0AA42PAM1"/>
<sequence length="450" mass="47071">MTYENFVQVQLAAPLGSSDTTLTLANPIGAYRLPPATGGILVLADSVGSPAFTEIVSYVSRSGNTLSGLTRGQEGTSARAWPAGTFCYQSLTAGDFANALGLKAPLASPTFTGNPTAPTPAADDNDTTIATTAFVRAAMALFGVGEAKSLVFVNLDTIHVSGFYSVDQCPGGPNGGQGNGMLLVTGSGYVSQQTYHPYGTSTTYVRSRLGDTWSAWSEVWHTGNLVKQASSTDTTAGAMMAVGAFGLGNPIRVHAELNVLDLNSLITPGTYWLDGGINWLNCPFDAGSLVVTGIGGFIQQEVMHYVSGFKYVRTMPGSGVWSAWQLQYKRDNIIGPVSQSGGAIIERGSNANGSYVRFADGTQICWTHISNVAANTAYGYVFRSASTVWTFPAAFSTFPVTQVCEQSGNGNTWGGLGNTATSNTLTSFSLFAALSGTAATIGVSAIGRWY</sequence>
<comment type="caution">
    <text evidence="1">The sequence shown here is derived from an EMBL/GenBank/DDBJ whole genome shotgun (WGS) entry which is preliminary data.</text>
</comment>
<gene>
    <name evidence="1" type="ORF">N5C32_11015</name>
</gene>
<proteinExistence type="predicted"/>
<evidence type="ECO:0000313" key="1">
    <source>
        <dbReference type="EMBL" id="MDH1236570.1"/>
    </source>
</evidence>
<reference evidence="1" key="1">
    <citation type="submission" date="2022-09" db="EMBL/GenBank/DDBJ databases">
        <title>Intensive care unit water sources are persistently colonized with multi-drug resistant bacteria and are the site of extensive horizontal gene transfer of antibiotic resistance genes.</title>
        <authorList>
            <person name="Diorio-Toth L."/>
        </authorList>
    </citation>
    <scope>NUCLEOTIDE SEQUENCE</scope>
    <source>
        <strain evidence="1">GD03947</strain>
    </source>
</reference>
<dbReference type="RefSeq" id="WP_279641482.1">
    <property type="nucleotide sequence ID" value="NZ_JAOCAE010000006.1"/>
</dbReference>
<accession>A0AA42PAM1</accession>
<dbReference type="EMBL" id="JAOCAE010000006">
    <property type="protein sequence ID" value="MDH1236570.1"/>
    <property type="molecule type" value="Genomic_DNA"/>
</dbReference>
<protein>
    <submittedName>
        <fullName evidence="1">Pyocin knob domain-containing protein</fullName>
    </submittedName>
</protein>
<organism evidence="1 2">
    <name type="scientific">Stutzerimonas stutzeri</name>
    <name type="common">Pseudomonas stutzeri</name>
    <dbReference type="NCBI Taxonomy" id="316"/>
    <lineage>
        <taxon>Bacteria</taxon>
        <taxon>Pseudomonadati</taxon>
        <taxon>Pseudomonadota</taxon>
        <taxon>Gammaproteobacteria</taxon>
        <taxon>Pseudomonadales</taxon>
        <taxon>Pseudomonadaceae</taxon>
        <taxon>Stutzerimonas</taxon>
    </lineage>
</organism>
<evidence type="ECO:0000313" key="2">
    <source>
        <dbReference type="Proteomes" id="UP001158500"/>
    </source>
</evidence>